<sequence>MKDRMDTIDTDTLITMYLSVIRHMRSSNLQGDSYQQVLTDFENELSNRGVFFFSLQDSI</sequence>
<keyword evidence="2" id="KW-1185">Reference proteome</keyword>
<comment type="caution">
    <text evidence="1">The sequence shown here is derived from an EMBL/GenBank/DDBJ whole genome shotgun (WGS) entry which is preliminary data.</text>
</comment>
<evidence type="ECO:0000313" key="2">
    <source>
        <dbReference type="Proteomes" id="UP000626844"/>
    </source>
</evidence>
<gene>
    <name evidence="1" type="ORF">IC621_08580</name>
</gene>
<dbReference type="EMBL" id="JACXAI010000008">
    <property type="protein sequence ID" value="MBD1380284.1"/>
    <property type="molecule type" value="Genomic_DNA"/>
</dbReference>
<reference evidence="1" key="1">
    <citation type="submission" date="2020-09" db="EMBL/GenBank/DDBJ databases">
        <title>A novel bacterium of genus Bacillus, isolated from South China Sea.</title>
        <authorList>
            <person name="Huang H."/>
            <person name="Mo K."/>
            <person name="Hu Y."/>
        </authorList>
    </citation>
    <scope>NUCLEOTIDE SEQUENCE</scope>
    <source>
        <strain evidence="1">IB182487</strain>
    </source>
</reference>
<evidence type="ECO:0000313" key="1">
    <source>
        <dbReference type="EMBL" id="MBD1380284.1"/>
    </source>
</evidence>
<protein>
    <submittedName>
        <fullName evidence="1">Uncharacterized protein</fullName>
    </submittedName>
</protein>
<dbReference type="AlphaFoldDB" id="A0A926S0R5"/>
<proteinExistence type="predicted"/>
<dbReference type="RefSeq" id="WP_191157767.1">
    <property type="nucleotide sequence ID" value="NZ_JACXAI010000008.1"/>
</dbReference>
<organism evidence="1 2">
    <name type="scientific">Metabacillus arenae</name>
    <dbReference type="NCBI Taxonomy" id="2771434"/>
    <lineage>
        <taxon>Bacteria</taxon>
        <taxon>Bacillati</taxon>
        <taxon>Bacillota</taxon>
        <taxon>Bacilli</taxon>
        <taxon>Bacillales</taxon>
        <taxon>Bacillaceae</taxon>
        <taxon>Metabacillus</taxon>
    </lineage>
</organism>
<name>A0A926S0R5_9BACI</name>
<accession>A0A926S0R5</accession>
<dbReference type="Proteomes" id="UP000626844">
    <property type="component" value="Unassembled WGS sequence"/>
</dbReference>